<evidence type="ECO:0000256" key="1">
    <source>
        <dbReference type="ARBA" id="ARBA00009336"/>
    </source>
</evidence>
<evidence type="ECO:0000256" key="3">
    <source>
        <dbReference type="SAM" id="SignalP"/>
    </source>
</evidence>
<dbReference type="SMART" id="SM00636">
    <property type="entry name" value="Glyco_18"/>
    <property type="match status" value="1"/>
</dbReference>
<dbReference type="CDD" id="cd02876">
    <property type="entry name" value="GH18_SI-CLP"/>
    <property type="match status" value="1"/>
</dbReference>
<dbReference type="InterPro" id="IPR029070">
    <property type="entry name" value="Chitinase_insertion_sf"/>
</dbReference>
<reference evidence="5 6" key="1">
    <citation type="submission" date="2024-08" db="EMBL/GenBank/DDBJ databases">
        <title>Gnathostoma spinigerum genome.</title>
        <authorList>
            <person name="Gonzalez-Bertolin B."/>
            <person name="Monzon S."/>
            <person name="Zaballos A."/>
            <person name="Jimenez P."/>
            <person name="Dekumyoy P."/>
            <person name="Varona S."/>
            <person name="Cuesta I."/>
            <person name="Sumanam S."/>
            <person name="Adisakwattana P."/>
            <person name="Gasser R.B."/>
            <person name="Hernandez-Gonzalez A."/>
            <person name="Young N.D."/>
            <person name="Perteguer M.J."/>
        </authorList>
    </citation>
    <scope>NUCLEOTIDE SEQUENCE [LARGE SCALE GENOMIC DNA]</scope>
    <source>
        <strain evidence="5">AL3</strain>
        <tissue evidence="5">Liver</tissue>
    </source>
</reference>
<keyword evidence="3" id="KW-0732">Signal</keyword>
<sequence length="398" mass="45312">MKNFIILLAIVFILFSTCLCTLSKSDRKSRNTKSKKTKGERTDAKKDEDELFLDSYIEPSAVTVESILEEYNIVFSGERKLSSPTLGYVTPWNNHGYDIAKLCAKKFTHISPVWLQIRPSDSADGPTCVITGDHDIDHDWIKDVLAANPNTQIVPRILFEGWMPENMQNFLYEETWQSRCLRVVTSFLKRNEMHGAVIEIWLQAFSLTAGRMKMETIELLNSWAKAFHSYDMEFIIAVPPAVDSKGQIMAVFTPVDFVALVDEVDYIHIMTYDYRSTARFEGIAPISWVRSNLEVLLKESPVSATKLLMGLNFYGYEVKQNGLDAVTGDRFIELISQKNANLKWDPVAFEHFVSVNNRLCFYPSLSSLSVRINLASRLNVGIAIWDIGQGLNYFTELL</sequence>
<protein>
    <recommendedName>
        <fullName evidence="2">Chitinase domain-containing protein 1</fullName>
    </recommendedName>
</protein>
<dbReference type="AlphaFoldDB" id="A0ABD6E2S4"/>
<proteinExistence type="inferred from homology"/>
<feature type="chain" id="PRO_5044851422" description="Chitinase domain-containing protein 1" evidence="3">
    <location>
        <begin position="21"/>
        <end position="398"/>
    </location>
</feature>
<dbReference type="InterPro" id="IPR001223">
    <property type="entry name" value="Glyco_hydro18_cat"/>
</dbReference>
<gene>
    <name evidence="5" type="ORF">AB6A40_000737</name>
</gene>
<evidence type="ECO:0000313" key="6">
    <source>
        <dbReference type="Proteomes" id="UP001608902"/>
    </source>
</evidence>
<dbReference type="SUPFAM" id="SSF51445">
    <property type="entry name" value="(Trans)glycosidases"/>
    <property type="match status" value="1"/>
</dbReference>
<dbReference type="Gene3D" id="3.20.20.80">
    <property type="entry name" value="Glycosidases"/>
    <property type="match status" value="1"/>
</dbReference>
<keyword evidence="6" id="KW-1185">Reference proteome</keyword>
<feature type="signal peptide" evidence="3">
    <location>
        <begin position="1"/>
        <end position="20"/>
    </location>
</feature>
<accession>A0ABD6E2S4</accession>
<dbReference type="Gene3D" id="3.10.50.10">
    <property type="match status" value="1"/>
</dbReference>
<dbReference type="PROSITE" id="PS51910">
    <property type="entry name" value="GH18_2"/>
    <property type="match status" value="1"/>
</dbReference>
<dbReference type="PANTHER" id="PTHR46066:SF2">
    <property type="entry name" value="CHITINASE DOMAIN-CONTAINING PROTEIN 1"/>
    <property type="match status" value="1"/>
</dbReference>
<dbReference type="Proteomes" id="UP001608902">
    <property type="component" value="Unassembled WGS sequence"/>
</dbReference>
<feature type="domain" description="GH18" evidence="4">
    <location>
        <begin position="83"/>
        <end position="398"/>
    </location>
</feature>
<dbReference type="EMBL" id="JBGFUD010000223">
    <property type="protein sequence ID" value="MFH4974028.1"/>
    <property type="molecule type" value="Genomic_DNA"/>
</dbReference>
<dbReference type="InterPro" id="IPR017853">
    <property type="entry name" value="GH"/>
</dbReference>
<evidence type="ECO:0000313" key="5">
    <source>
        <dbReference type="EMBL" id="MFH4974028.1"/>
    </source>
</evidence>
<comment type="similarity">
    <text evidence="1">Belongs to the glycosyl hydrolase 18 family.</text>
</comment>
<dbReference type="PANTHER" id="PTHR46066">
    <property type="entry name" value="CHITINASE DOMAIN-CONTAINING PROTEIN 1 FAMILY MEMBER"/>
    <property type="match status" value="1"/>
</dbReference>
<evidence type="ECO:0000259" key="4">
    <source>
        <dbReference type="PROSITE" id="PS51910"/>
    </source>
</evidence>
<organism evidence="5 6">
    <name type="scientific">Gnathostoma spinigerum</name>
    <dbReference type="NCBI Taxonomy" id="75299"/>
    <lineage>
        <taxon>Eukaryota</taxon>
        <taxon>Metazoa</taxon>
        <taxon>Ecdysozoa</taxon>
        <taxon>Nematoda</taxon>
        <taxon>Chromadorea</taxon>
        <taxon>Rhabditida</taxon>
        <taxon>Spirurina</taxon>
        <taxon>Gnathostomatomorpha</taxon>
        <taxon>Gnathostomatoidea</taxon>
        <taxon>Gnathostomatidae</taxon>
        <taxon>Gnathostoma</taxon>
    </lineage>
</organism>
<evidence type="ECO:0000256" key="2">
    <source>
        <dbReference type="ARBA" id="ARBA00040976"/>
    </source>
</evidence>
<name>A0ABD6E2S4_9BILA</name>
<dbReference type="InterPro" id="IPR011583">
    <property type="entry name" value="Chitinase_II/V-like_cat"/>
</dbReference>
<dbReference type="Pfam" id="PF00704">
    <property type="entry name" value="Glyco_hydro_18"/>
    <property type="match status" value="1"/>
</dbReference>
<comment type="caution">
    <text evidence="5">The sequence shown here is derived from an EMBL/GenBank/DDBJ whole genome shotgun (WGS) entry which is preliminary data.</text>
</comment>